<dbReference type="EMBL" id="CABVII010000001">
    <property type="protein sequence ID" value="VVO49689.1"/>
    <property type="molecule type" value="Genomic_DNA"/>
</dbReference>
<evidence type="ECO:0000313" key="2">
    <source>
        <dbReference type="Proteomes" id="UP000385207"/>
    </source>
</evidence>
<evidence type="ECO:0000313" key="1">
    <source>
        <dbReference type="EMBL" id="VVO49689.1"/>
    </source>
</evidence>
<evidence type="ECO:0008006" key="3">
    <source>
        <dbReference type="Google" id="ProtNLM"/>
    </source>
</evidence>
<reference evidence="1 2" key="1">
    <citation type="submission" date="2019-09" db="EMBL/GenBank/DDBJ databases">
        <authorList>
            <person name="Chandra G."/>
            <person name="Truman W A."/>
        </authorList>
    </citation>
    <scope>NUCLEOTIDE SEQUENCE [LARGE SCALE GENOMIC DNA]</scope>
    <source>
        <strain evidence="1">PS862</strain>
    </source>
</reference>
<protein>
    <recommendedName>
        <fullName evidence="3">Phage tail assembly protein</fullName>
    </recommendedName>
</protein>
<dbReference type="RefSeq" id="WP_150783027.1">
    <property type="nucleotide sequence ID" value="NZ_CABVII010000001.1"/>
</dbReference>
<proteinExistence type="predicted"/>
<dbReference type="InterPro" id="IPR019289">
    <property type="entry name" value="Phage_tail_E/E"/>
</dbReference>
<name>A0A5E7GCQ9_PSEFL</name>
<dbReference type="Pfam" id="PF10109">
    <property type="entry name" value="Phage_TAC_7"/>
    <property type="match status" value="1"/>
</dbReference>
<dbReference type="Proteomes" id="UP000385207">
    <property type="component" value="Unassembled WGS sequence"/>
</dbReference>
<accession>A0A5E7GCQ9</accession>
<sequence length="105" mass="11705">MTTAKKLPSWLELTEEGANITLRKASDINQVKVQRVSLRAPTVLDLRAATLQSGGDAEKREMILFASLAEAGTKDMEALTIVDYNRIQAGYFRLVEDDEPYPYDA</sequence>
<dbReference type="AlphaFoldDB" id="A0A5E7GCQ9"/>
<organism evidence="1 2">
    <name type="scientific">Pseudomonas fluorescens</name>
    <dbReference type="NCBI Taxonomy" id="294"/>
    <lineage>
        <taxon>Bacteria</taxon>
        <taxon>Pseudomonadati</taxon>
        <taxon>Pseudomonadota</taxon>
        <taxon>Gammaproteobacteria</taxon>
        <taxon>Pseudomonadales</taxon>
        <taxon>Pseudomonadaceae</taxon>
        <taxon>Pseudomonas</taxon>
    </lineage>
</organism>
<gene>
    <name evidence="1" type="ORF">PS862_00246</name>
</gene>
<dbReference type="OrthoDB" id="7021429at2"/>